<accession>A0ABM8EQD3</accession>
<organism evidence="1 2">
    <name type="scientific">Geotalea uraniireducens</name>
    <dbReference type="NCBI Taxonomy" id="351604"/>
    <lineage>
        <taxon>Bacteria</taxon>
        <taxon>Pseudomonadati</taxon>
        <taxon>Thermodesulfobacteriota</taxon>
        <taxon>Desulfuromonadia</taxon>
        <taxon>Geobacterales</taxon>
        <taxon>Geobacteraceae</taxon>
        <taxon>Geotalea</taxon>
    </lineage>
</organism>
<dbReference type="RefSeq" id="WP_282000940.1">
    <property type="nucleotide sequence ID" value="NZ_AP027151.1"/>
</dbReference>
<keyword evidence="2" id="KW-1185">Reference proteome</keyword>
<sequence>MCQKSSNNIPADLELEPLIEALRRRYAELDDTACQRRVFLNRLRNLARFAAEPVDYQRPAEAALPKELEIAFAVCHPECGNQALIVVDGGPEGCDCCGGTMYPVEVASYRLKKS</sequence>
<dbReference type="EMBL" id="AP027151">
    <property type="protein sequence ID" value="BDV44853.1"/>
    <property type="molecule type" value="Genomic_DNA"/>
</dbReference>
<evidence type="ECO:0000313" key="2">
    <source>
        <dbReference type="Proteomes" id="UP001317705"/>
    </source>
</evidence>
<name>A0ABM8EQD3_9BACT</name>
<proteinExistence type="predicted"/>
<reference evidence="1 2" key="1">
    <citation type="submission" date="2022-12" db="EMBL/GenBank/DDBJ databases">
        <title>Polyphasic characterization of Geotalea uranireducens NIT-SL11 newly isolated from a complex of sewage sludge and microbially reduced graphene oxide.</title>
        <authorList>
            <person name="Xie L."/>
            <person name="Yoshida N."/>
            <person name="Meng L."/>
        </authorList>
    </citation>
    <scope>NUCLEOTIDE SEQUENCE [LARGE SCALE GENOMIC DNA]</scope>
    <source>
        <strain evidence="1 2">NIT-SL11</strain>
    </source>
</reference>
<protein>
    <submittedName>
        <fullName evidence="1">Uncharacterized protein</fullName>
    </submittedName>
</protein>
<evidence type="ECO:0000313" key="1">
    <source>
        <dbReference type="EMBL" id="BDV44853.1"/>
    </source>
</evidence>
<dbReference type="Proteomes" id="UP001317705">
    <property type="component" value="Chromosome"/>
</dbReference>
<gene>
    <name evidence="1" type="ORF">GURASL_37760</name>
</gene>